<proteinExistence type="predicted"/>
<name>A0A2H1VZS9_SPOFR</name>
<accession>A0A2H1VZS9</accession>
<reference evidence="1" key="1">
    <citation type="submission" date="2016-07" db="EMBL/GenBank/DDBJ databases">
        <authorList>
            <person name="Bretaudeau A."/>
        </authorList>
    </citation>
    <scope>NUCLEOTIDE SEQUENCE</scope>
    <source>
        <strain evidence="1">Rice</strain>
        <tissue evidence="1">Whole body</tissue>
    </source>
</reference>
<sequence>MQDYTVLPFKERSFFGKVVCNHEYNHVFKYPTLITSHLIYRNMFPIEVLRILIRSCGLPSGFTGASGRKAGEGTGWFLVSKSLTLPFALPKAGEVIG</sequence>
<dbReference type="EMBL" id="ODYU01005334">
    <property type="protein sequence ID" value="SOQ46072.1"/>
    <property type="molecule type" value="Genomic_DNA"/>
</dbReference>
<evidence type="ECO:0000313" key="1">
    <source>
        <dbReference type="EMBL" id="SOQ46072.1"/>
    </source>
</evidence>
<gene>
    <name evidence="1" type="ORF">SFRICE_033039</name>
</gene>
<protein>
    <submittedName>
        <fullName evidence="1">SFRICE_033039</fullName>
    </submittedName>
</protein>
<dbReference type="AlphaFoldDB" id="A0A2H1VZS9"/>
<organism evidence="1">
    <name type="scientific">Spodoptera frugiperda</name>
    <name type="common">Fall armyworm</name>
    <dbReference type="NCBI Taxonomy" id="7108"/>
    <lineage>
        <taxon>Eukaryota</taxon>
        <taxon>Metazoa</taxon>
        <taxon>Ecdysozoa</taxon>
        <taxon>Arthropoda</taxon>
        <taxon>Hexapoda</taxon>
        <taxon>Insecta</taxon>
        <taxon>Pterygota</taxon>
        <taxon>Neoptera</taxon>
        <taxon>Endopterygota</taxon>
        <taxon>Lepidoptera</taxon>
        <taxon>Glossata</taxon>
        <taxon>Ditrysia</taxon>
        <taxon>Noctuoidea</taxon>
        <taxon>Noctuidae</taxon>
        <taxon>Amphipyrinae</taxon>
        <taxon>Spodoptera</taxon>
    </lineage>
</organism>